<feature type="transmembrane region" description="Helical" evidence="6">
    <location>
        <begin position="167"/>
        <end position="191"/>
    </location>
</feature>
<evidence type="ECO:0000313" key="8">
    <source>
        <dbReference type="Proteomes" id="UP000199664"/>
    </source>
</evidence>
<protein>
    <submittedName>
        <fullName evidence="7">L-lysine exporter family protein LysE/ArgO</fullName>
    </submittedName>
</protein>
<dbReference type="Proteomes" id="UP000199664">
    <property type="component" value="Unassembled WGS sequence"/>
</dbReference>
<dbReference type="InterPro" id="IPR001123">
    <property type="entry name" value="LeuE-type"/>
</dbReference>
<dbReference type="Pfam" id="PF01810">
    <property type="entry name" value="LysE"/>
    <property type="match status" value="1"/>
</dbReference>
<evidence type="ECO:0000313" key="7">
    <source>
        <dbReference type="EMBL" id="SEM27608.1"/>
    </source>
</evidence>
<keyword evidence="4 6" id="KW-1133">Transmembrane helix</keyword>
<feature type="transmembrane region" description="Helical" evidence="6">
    <location>
        <begin position="58"/>
        <end position="80"/>
    </location>
</feature>
<gene>
    <name evidence="7" type="ORF">SAMN04515666_109129</name>
</gene>
<evidence type="ECO:0000256" key="5">
    <source>
        <dbReference type="ARBA" id="ARBA00023136"/>
    </source>
</evidence>
<accession>A0A1H7X3E2</accession>
<comment type="subcellular location">
    <subcellularLocation>
        <location evidence="1">Cell membrane</location>
        <topology evidence="1">Multi-pass membrane protein</topology>
    </subcellularLocation>
</comment>
<dbReference type="STRING" id="1036779.SAMN04515666_109129"/>
<feature type="transmembrane region" description="Helical" evidence="6">
    <location>
        <begin position="24"/>
        <end position="46"/>
    </location>
</feature>
<evidence type="ECO:0000256" key="6">
    <source>
        <dbReference type="SAM" id="Phobius"/>
    </source>
</evidence>
<dbReference type="AlphaFoldDB" id="A0A1H7X3E2"/>
<keyword evidence="3 6" id="KW-0812">Transmembrane</keyword>
<feature type="transmembrane region" description="Helical" evidence="6">
    <location>
        <begin position="203"/>
        <end position="220"/>
    </location>
</feature>
<keyword evidence="8" id="KW-1185">Reference proteome</keyword>
<dbReference type="GO" id="GO:0015171">
    <property type="term" value="F:amino acid transmembrane transporter activity"/>
    <property type="evidence" value="ECO:0007669"/>
    <property type="project" value="TreeGrafter"/>
</dbReference>
<keyword evidence="2" id="KW-1003">Cell membrane</keyword>
<sequence length="223" mass="23668">MFNYTKAALTPRPNGETGPPLMPFSVYVTGFTMGLSLIVAIGAQNSFVLRQGLRNEHVFAVCLTCALSDAVLILAGVVGLKQATAMLPMLEPALRYGGAAFLIWYGARSLLSALRSSEALAVGTAGGATLSASLITCAALTWLNPHVYLDTVLLIGSIASQFPGQELVFATGAMTASFLFFFGLGYGARWLRPLFADPRSWRILDGIVAATMWAIAFKLLRGG</sequence>
<name>A0A1H7X3E2_9HYPH</name>
<evidence type="ECO:0000256" key="3">
    <source>
        <dbReference type="ARBA" id="ARBA00022692"/>
    </source>
</evidence>
<feature type="transmembrane region" description="Helical" evidence="6">
    <location>
        <begin position="119"/>
        <end position="143"/>
    </location>
</feature>
<proteinExistence type="predicted"/>
<dbReference type="EMBL" id="FOAN01000009">
    <property type="protein sequence ID" value="SEM27608.1"/>
    <property type="molecule type" value="Genomic_DNA"/>
</dbReference>
<evidence type="ECO:0000256" key="4">
    <source>
        <dbReference type="ARBA" id="ARBA00022989"/>
    </source>
</evidence>
<organism evidence="7 8">
    <name type="scientific">Bosea lupini</name>
    <dbReference type="NCBI Taxonomy" id="1036779"/>
    <lineage>
        <taxon>Bacteria</taxon>
        <taxon>Pseudomonadati</taxon>
        <taxon>Pseudomonadota</taxon>
        <taxon>Alphaproteobacteria</taxon>
        <taxon>Hyphomicrobiales</taxon>
        <taxon>Boseaceae</taxon>
        <taxon>Bosea</taxon>
    </lineage>
</organism>
<evidence type="ECO:0000256" key="1">
    <source>
        <dbReference type="ARBA" id="ARBA00004651"/>
    </source>
</evidence>
<evidence type="ECO:0000256" key="2">
    <source>
        <dbReference type="ARBA" id="ARBA00022475"/>
    </source>
</evidence>
<keyword evidence="5 6" id="KW-0472">Membrane</keyword>
<dbReference type="PANTHER" id="PTHR30086:SF20">
    <property type="entry name" value="ARGININE EXPORTER PROTEIN ARGO-RELATED"/>
    <property type="match status" value="1"/>
</dbReference>
<dbReference type="PANTHER" id="PTHR30086">
    <property type="entry name" value="ARGININE EXPORTER PROTEIN ARGO"/>
    <property type="match status" value="1"/>
</dbReference>
<dbReference type="GO" id="GO:0005886">
    <property type="term" value="C:plasma membrane"/>
    <property type="evidence" value="ECO:0007669"/>
    <property type="project" value="UniProtKB-SubCell"/>
</dbReference>
<reference evidence="8" key="1">
    <citation type="submission" date="2016-10" db="EMBL/GenBank/DDBJ databases">
        <authorList>
            <person name="Varghese N."/>
            <person name="Submissions S."/>
        </authorList>
    </citation>
    <scope>NUCLEOTIDE SEQUENCE [LARGE SCALE GENOMIC DNA]</scope>
    <source>
        <strain evidence="8">LMG 26383,CCUG 61248,R- 45681</strain>
    </source>
</reference>